<organism evidence="1 2">
    <name type="scientific">Elysia marginata</name>
    <dbReference type="NCBI Taxonomy" id="1093978"/>
    <lineage>
        <taxon>Eukaryota</taxon>
        <taxon>Metazoa</taxon>
        <taxon>Spiralia</taxon>
        <taxon>Lophotrochozoa</taxon>
        <taxon>Mollusca</taxon>
        <taxon>Gastropoda</taxon>
        <taxon>Heterobranchia</taxon>
        <taxon>Euthyneura</taxon>
        <taxon>Panpulmonata</taxon>
        <taxon>Sacoglossa</taxon>
        <taxon>Placobranchoidea</taxon>
        <taxon>Plakobranchidae</taxon>
        <taxon>Elysia</taxon>
    </lineage>
</organism>
<dbReference type="EMBL" id="BMAT01004582">
    <property type="protein sequence ID" value="GFR76253.1"/>
    <property type="molecule type" value="Genomic_DNA"/>
</dbReference>
<keyword evidence="2" id="KW-1185">Reference proteome</keyword>
<dbReference type="Proteomes" id="UP000762676">
    <property type="component" value="Unassembled WGS sequence"/>
</dbReference>
<evidence type="ECO:0000313" key="2">
    <source>
        <dbReference type="Proteomes" id="UP000762676"/>
    </source>
</evidence>
<sequence>MVTQNINRNYYKTLYSIKKTLRVKPPSCFNQSVTCLTPNVCGTCFAIGTSNYTRGTGQAIFGQASSRNTRGHSLRFAKRHSRSSRNTRGRNLRLVEGLCRLQVATLGDATSDWWKAFTGDKSQH</sequence>
<gene>
    <name evidence="1" type="ORF">ElyMa_002208400</name>
</gene>
<accession>A0AAV4FS52</accession>
<evidence type="ECO:0000313" key="1">
    <source>
        <dbReference type="EMBL" id="GFR76253.1"/>
    </source>
</evidence>
<protein>
    <submittedName>
        <fullName evidence="1">Uncharacterized protein</fullName>
    </submittedName>
</protein>
<name>A0AAV4FS52_9GAST</name>
<proteinExistence type="predicted"/>
<reference evidence="1 2" key="1">
    <citation type="journal article" date="2021" name="Elife">
        <title>Chloroplast acquisition without the gene transfer in kleptoplastic sea slugs, Plakobranchus ocellatus.</title>
        <authorList>
            <person name="Maeda T."/>
            <person name="Takahashi S."/>
            <person name="Yoshida T."/>
            <person name="Shimamura S."/>
            <person name="Takaki Y."/>
            <person name="Nagai Y."/>
            <person name="Toyoda A."/>
            <person name="Suzuki Y."/>
            <person name="Arimoto A."/>
            <person name="Ishii H."/>
            <person name="Satoh N."/>
            <person name="Nishiyama T."/>
            <person name="Hasebe M."/>
            <person name="Maruyama T."/>
            <person name="Minagawa J."/>
            <person name="Obokata J."/>
            <person name="Shigenobu S."/>
        </authorList>
    </citation>
    <scope>NUCLEOTIDE SEQUENCE [LARGE SCALE GENOMIC DNA]</scope>
</reference>
<dbReference type="AlphaFoldDB" id="A0AAV4FS52"/>
<comment type="caution">
    <text evidence="1">The sequence shown here is derived from an EMBL/GenBank/DDBJ whole genome shotgun (WGS) entry which is preliminary data.</text>
</comment>